<keyword evidence="3" id="KW-1185">Reference proteome</keyword>
<organism evidence="2 3">
    <name type="scientific">Sphingorhabdus lacus</name>
    <dbReference type="NCBI Taxonomy" id="392610"/>
    <lineage>
        <taxon>Bacteria</taxon>
        <taxon>Pseudomonadati</taxon>
        <taxon>Pseudomonadota</taxon>
        <taxon>Alphaproteobacteria</taxon>
        <taxon>Sphingomonadales</taxon>
        <taxon>Sphingomonadaceae</taxon>
        <taxon>Sphingorhabdus</taxon>
    </lineage>
</organism>
<dbReference type="PANTHER" id="PTHR43737:SF1">
    <property type="entry name" value="DUF1501 DOMAIN-CONTAINING PROTEIN"/>
    <property type="match status" value="1"/>
</dbReference>
<dbReference type="PANTHER" id="PTHR43737">
    <property type="entry name" value="BLL7424 PROTEIN"/>
    <property type="match status" value="1"/>
</dbReference>
<gene>
    <name evidence="2" type="ORF">EUU25_07565</name>
</gene>
<evidence type="ECO:0000313" key="3">
    <source>
        <dbReference type="Proteomes" id="UP000428803"/>
    </source>
</evidence>
<dbReference type="InterPro" id="IPR014917">
    <property type="entry name" value="DUF1800"/>
</dbReference>
<dbReference type="EMBL" id="CP035733">
    <property type="protein sequence ID" value="QGY80491.1"/>
    <property type="molecule type" value="Genomic_DNA"/>
</dbReference>
<dbReference type="AlphaFoldDB" id="A0A6I6L853"/>
<feature type="region of interest" description="Disordered" evidence="1">
    <location>
        <begin position="54"/>
        <end position="74"/>
    </location>
</feature>
<dbReference type="KEGG" id="slaa:EUU25_07565"/>
<evidence type="ECO:0000256" key="1">
    <source>
        <dbReference type="SAM" id="MobiDB-lite"/>
    </source>
</evidence>
<sequence>MKEALHQICLEGASEIEMPDDVVPALAEVPAQTSPYVYALPAASLLVAACGGGGAGGGSSTTPPPTAQVPKPSTDAQASRFILKSSLSVSEAEISNIKSIGYEPWLNAQMDAPINQTGVAWLASRGYDQVTADNFFDNEYPGDYMIWNQLMSDANGVRKRVALALSEFFVVSLTGLDFSWRAQAIAFFWDQLNSNAFGNFRKLLEDVTLNPAMGYYLSTRGNRKEDTRTGRVPDENYAREVMQLFTIGLYQLNNDGTRKLDANNQPIETYTNSDVTNLARVFTGYNWDFTGNVKTPATNDPTRLINSTGYVLKPMTIDPTKWEFPSTTSQHSALEVNFLGTNIPANTDGTVALKTALDALFNHANVGPFFSKQMIQRLVTSNPSTAYVDRVAKVFNNNGSGTRGDLRAVFKAILLDDEAMNASGLTAPTFGKVREPILRFVQWGRTFGAASTSGNWRIGNLSDLVSGLGQSALRSPSVFNFFRPGYVPANTAIATNSLVAPEFQLINESSTPGYVNYMTSAIGSTNGVGGDVKAAYTSELAIAHDSTALLDRICLLLAANQISDTTKATIKTALDATTVTQTSTTAEKQRRVYMAVLLVMASPDYLVQK</sequence>
<dbReference type="Pfam" id="PF08811">
    <property type="entry name" value="DUF1800"/>
    <property type="match status" value="1"/>
</dbReference>
<dbReference type="Proteomes" id="UP000428803">
    <property type="component" value="Chromosome"/>
</dbReference>
<reference evidence="3" key="1">
    <citation type="submission" date="2019-01" db="EMBL/GenBank/DDBJ databases">
        <title>Sphingorhabdus lacus sp.nov., isolated from an oligotrophic freshwater lake.</title>
        <authorList>
            <person name="Park M."/>
        </authorList>
    </citation>
    <scope>NUCLEOTIDE SEQUENCE [LARGE SCALE GENOMIC DNA]</scope>
    <source>
        <strain evidence="3">IMCC1753</strain>
    </source>
</reference>
<accession>A0A6I6L853</accession>
<dbReference type="OrthoDB" id="9772295at2"/>
<proteinExistence type="predicted"/>
<name>A0A6I6L853_9SPHN</name>
<evidence type="ECO:0000313" key="2">
    <source>
        <dbReference type="EMBL" id="QGY80491.1"/>
    </source>
</evidence>
<protein>
    <submittedName>
        <fullName evidence="2">DUF1800 domain-containing protein</fullName>
    </submittedName>
</protein>
<dbReference type="RefSeq" id="WP_158899765.1">
    <property type="nucleotide sequence ID" value="NZ_CP035733.1"/>
</dbReference>